<accession>A0AAI8W1B4</accession>
<sequence length="576" mass="64099">MPACMLPLLLTTTTTTTFAFLLSTVTAQAPFIGGKSGSHTDLNRWCGKPYDAGSPNFDPGGRLGPPPSSKQPLLDLQLHTRHTIYDSGEHMGEFIVNAALSPFHGQPLGSHWSSLHDSSHELDFQITIDGFRSALVSNKALLNTTRNVFSFGLRDLEPRLEPYNVSLTARSGGAPEQESWEVTTDLYYLPKKNSGSTVKIDNLDGGLLVSNNATGYTFQPLLPFGFYTKCDTYLEYSLANVSAYKDYGFNALNPVCAFTDGHLGYLYDWMDSLDLWYQYDMRGSYTNLTSVAEQIPLVKDRSNLLTWYTADEPDGWEYALNSTRLAYDLLRKQDPYHPTALVLNCQNYYFENYAAGADIIMEDAYPVGIDPTFSRKFNTTVNETYGDAGCDNCIGSLRDVSDRLDDFVEYQTWLGGVAKPLWAVLQAFSGEHYWSRDPTPEETWVMMVLGFNHKAKAMMSWCFPWTTRLESAHGEMAKVASSKEVSRFLLGGDPVAIASNSSLDIAYWSVANQILVSVAHVENSTITDAVSIDLPPNVTRIRSQPWGSLSWSLERDGKLCTYGLDGLATSMLILDR</sequence>
<evidence type="ECO:0000313" key="3">
    <source>
        <dbReference type="Proteomes" id="UP001296104"/>
    </source>
</evidence>
<dbReference type="EMBL" id="CAVMBE010000001">
    <property type="protein sequence ID" value="CAK3738506.1"/>
    <property type="molecule type" value="Genomic_DNA"/>
</dbReference>
<name>A0AAI8W1B4_9PEZI</name>
<keyword evidence="1" id="KW-0732">Signal</keyword>
<comment type="caution">
    <text evidence="2">The sequence shown here is derived from an EMBL/GenBank/DDBJ whole genome shotgun (WGS) entry which is preliminary data.</text>
</comment>
<organism evidence="2 3">
    <name type="scientific">Lecanosticta acicola</name>
    <dbReference type="NCBI Taxonomy" id="111012"/>
    <lineage>
        <taxon>Eukaryota</taxon>
        <taxon>Fungi</taxon>
        <taxon>Dikarya</taxon>
        <taxon>Ascomycota</taxon>
        <taxon>Pezizomycotina</taxon>
        <taxon>Dothideomycetes</taxon>
        <taxon>Dothideomycetidae</taxon>
        <taxon>Mycosphaerellales</taxon>
        <taxon>Mycosphaerellaceae</taxon>
        <taxon>Lecanosticta</taxon>
    </lineage>
</organism>
<proteinExistence type="predicted"/>
<reference evidence="2" key="1">
    <citation type="submission" date="2023-11" db="EMBL/GenBank/DDBJ databases">
        <authorList>
            <person name="Alioto T."/>
            <person name="Alioto T."/>
            <person name="Gomez Garrido J."/>
        </authorList>
    </citation>
    <scope>NUCLEOTIDE SEQUENCE</scope>
</reference>
<dbReference type="Proteomes" id="UP001296104">
    <property type="component" value="Unassembled WGS sequence"/>
</dbReference>
<gene>
    <name evidence="2" type="ORF">LECACI_7A000052</name>
</gene>
<evidence type="ECO:0000313" key="2">
    <source>
        <dbReference type="EMBL" id="CAK3738506.1"/>
    </source>
</evidence>
<keyword evidence="3" id="KW-1185">Reference proteome</keyword>
<feature type="signal peptide" evidence="1">
    <location>
        <begin position="1"/>
        <end position="19"/>
    </location>
</feature>
<dbReference type="AlphaFoldDB" id="A0AAI8W1B4"/>
<protein>
    <submittedName>
        <fullName evidence="2">Uncharacterized protein</fullName>
    </submittedName>
</protein>
<feature type="chain" id="PRO_5042477418" evidence="1">
    <location>
        <begin position="20"/>
        <end position="576"/>
    </location>
</feature>
<evidence type="ECO:0000256" key="1">
    <source>
        <dbReference type="SAM" id="SignalP"/>
    </source>
</evidence>